<protein>
    <submittedName>
        <fullName evidence="1">SAM-dependent methyltransferase</fullName>
    </submittedName>
</protein>
<dbReference type="Proteomes" id="UP000305778">
    <property type="component" value="Unassembled WGS sequence"/>
</dbReference>
<accession>A0A4U0SJB3</accession>
<proteinExistence type="predicted"/>
<reference evidence="1 2" key="1">
    <citation type="submission" date="2019-04" db="EMBL/GenBank/DDBJ databases">
        <title>Streptomyces oryziradicis sp. nov., a novel actinomycete isolated from rhizosphere soil of rice (Oryza sativa L.).</title>
        <authorList>
            <person name="Li C."/>
        </authorList>
    </citation>
    <scope>NUCLEOTIDE SEQUENCE [LARGE SCALE GENOMIC DNA]</scope>
    <source>
        <strain evidence="1 2">NEAU-C40</strain>
    </source>
</reference>
<dbReference type="InterPro" id="IPR029063">
    <property type="entry name" value="SAM-dependent_MTases_sf"/>
</dbReference>
<dbReference type="RefSeq" id="WP_136726066.1">
    <property type="nucleotide sequence ID" value="NZ_SUMC01000024.1"/>
</dbReference>
<dbReference type="PIRSF" id="PIRSF017393">
    <property type="entry name" value="MTase_SAV2177"/>
    <property type="match status" value="1"/>
</dbReference>
<evidence type="ECO:0000313" key="1">
    <source>
        <dbReference type="EMBL" id="TKA09223.1"/>
    </source>
</evidence>
<dbReference type="SUPFAM" id="SSF53335">
    <property type="entry name" value="S-adenosyl-L-methionine-dependent methyltransferases"/>
    <property type="match status" value="1"/>
</dbReference>
<sequence length="270" mass="29717">MTEYDAGANRVDTSTAHSARVYDYFLGGKTNYPVDEELAETILAVDPTVRNTALVNRWFMHRATRWLSQNGVRQYIDIGTGIPTEPNLHRIAQEAAPASNIVYVDNDPIVIRHAEALLDSAPEGATDYIQADVRNPGRIIEAAGRIIDFGKPVALSVIALLHFVSDEDDAYGIVRRLVDALAPGSYLVLAHVTGDFDPENAEKVVALYRKRSGTTLRPRTREEVARFFQGMELVAPGLELAPQWHPELSRDESAAGDTPVPVYVGVARKV</sequence>
<evidence type="ECO:0000313" key="2">
    <source>
        <dbReference type="Proteomes" id="UP000305778"/>
    </source>
</evidence>
<name>A0A4U0SJB3_9ACTN</name>
<keyword evidence="1" id="KW-0489">Methyltransferase</keyword>
<gene>
    <name evidence="1" type="ORF">FCI23_24430</name>
</gene>
<dbReference type="GO" id="GO:0008168">
    <property type="term" value="F:methyltransferase activity"/>
    <property type="evidence" value="ECO:0007669"/>
    <property type="project" value="UniProtKB-KW"/>
</dbReference>
<dbReference type="Gene3D" id="3.40.50.150">
    <property type="entry name" value="Vaccinia Virus protein VP39"/>
    <property type="match status" value="1"/>
</dbReference>
<dbReference type="InterPro" id="IPR006764">
    <property type="entry name" value="SAM_dep_MeTrfase_SAV2177_type"/>
</dbReference>
<comment type="caution">
    <text evidence="1">The sequence shown here is derived from an EMBL/GenBank/DDBJ whole genome shotgun (WGS) entry which is preliminary data.</text>
</comment>
<dbReference type="CDD" id="cd02440">
    <property type="entry name" value="AdoMet_MTases"/>
    <property type="match status" value="1"/>
</dbReference>
<dbReference type="AlphaFoldDB" id="A0A4U0SJB3"/>
<dbReference type="OrthoDB" id="4134439at2"/>
<keyword evidence="1" id="KW-0808">Transferase</keyword>
<dbReference type="Pfam" id="PF04672">
    <property type="entry name" value="Methyltransf_19"/>
    <property type="match status" value="1"/>
</dbReference>
<dbReference type="GO" id="GO:0032259">
    <property type="term" value="P:methylation"/>
    <property type="evidence" value="ECO:0007669"/>
    <property type="project" value="UniProtKB-KW"/>
</dbReference>
<dbReference type="EMBL" id="SUMC01000024">
    <property type="protein sequence ID" value="TKA09223.1"/>
    <property type="molecule type" value="Genomic_DNA"/>
</dbReference>
<keyword evidence="2" id="KW-1185">Reference proteome</keyword>
<organism evidence="1 2">
    <name type="scientific">Actinacidiphila oryziradicis</name>
    <dbReference type="NCBI Taxonomy" id="2571141"/>
    <lineage>
        <taxon>Bacteria</taxon>
        <taxon>Bacillati</taxon>
        <taxon>Actinomycetota</taxon>
        <taxon>Actinomycetes</taxon>
        <taxon>Kitasatosporales</taxon>
        <taxon>Streptomycetaceae</taxon>
        <taxon>Actinacidiphila</taxon>
    </lineage>
</organism>